<evidence type="ECO:0000256" key="6">
    <source>
        <dbReference type="ARBA" id="ARBA00075033"/>
    </source>
</evidence>
<feature type="compositionally biased region" description="Acidic residues" evidence="7">
    <location>
        <begin position="171"/>
        <end position="181"/>
    </location>
</feature>
<dbReference type="InterPro" id="IPR028386">
    <property type="entry name" value="CENP-C/Mif2/cnp3"/>
</dbReference>
<feature type="compositionally biased region" description="Low complexity" evidence="7">
    <location>
        <begin position="439"/>
        <end position="450"/>
    </location>
</feature>
<dbReference type="Gene3D" id="2.60.120.10">
    <property type="entry name" value="Jelly Rolls"/>
    <property type="match status" value="1"/>
</dbReference>
<comment type="similarity">
    <text evidence="2">Belongs to the CENP-C/MIF2 family.</text>
</comment>
<sequence length="626" mass="69367">MARTVKRPRPEPQAFHQLGVRGRKTGVVLQDGGERDEHGMQPLESIFSPHEEKPASGEDEISDDAGSGEMEIASSDGPGPQTLLQNRRSITYPIPKSRSPIKTHFNSPAKKNPHLDHLSSPSRSGLADDRDVTVTRKLDFAEVAGKSKSVDGQDVRDVSSRPSSLHRVQEQGEEESQDDGGDLPVDPTLVEQRDPTVSDLVNESMDMFDAMRSDNFTGAGFESRADYGLPPQDVNDSPRGIPQQSPAKSPSSLVKSSPPLPPLRKSQPVQSMSGTKKKRPSETPPEGGELEEDLYQSPREEKRQRTEMPPPPRPGTSALRGTTAAPPVPRPKVHVAPKVEAKPVVKRGRGRPRKTERPPPKRRDEDEDEDEDEGEGDETFMEIQRGPPMPRSRGLVSFRNDGTSTSQHQSGRHSSRGMDIWGEATVDHESGPRVRNVIRISPNAPPSARAPRSKTRTKAKKMIHEAAEEEEELEDWEMDEGLIMGDIVLWEPEHEAFPPGDDEEVRVTQDRLAIAADAIKVKEIPDATFRFAKTLTMPFMGAGVVDLPPEAEKRPKNSRKMHMVFFVHYGKVLVTINEVQFRISAGGTWFVPRGNYYSITNDQEVPARIFFAQACEVAPAAQQEEE</sequence>
<feature type="region of interest" description="Disordered" evidence="7">
    <location>
        <begin position="145"/>
        <end position="419"/>
    </location>
</feature>
<dbReference type="GO" id="GO:0000776">
    <property type="term" value="C:kinetochore"/>
    <property type="evidence" value="ECO:0007669"/>
    <property type="project" value="InterPro"/>
</dbReference>
<keyword evidence="3" id="KW-0238">DNA-binding</keyword>
<dbReference type="GO" id="GO:0019237">
    <property type="term" value="F:centromeric DNA binding"/>
    <property type="evidence" value="ECO:0007669"/>
    <property type="project" value="InterPro"/>
</dbReference>
<comment type="function">
    <text evidence="5">Component of the kinetochore, a multiprotein complex that assembles on centromeric DNA and attaches chromosomes to spindle microtubules, mediating chromosome segregation and sister chromatid segregation during meiosis and mitosis. Component of the inner kinetochore constitutive centromere-associated network (CCAN), which serves as a structural platform for outer kinetochore assembly.</text>
</comment>
<dbReference type="InterPro" id="IPR011051">
    <property type="entry name" value="RmlC_Cupin_sf"/>
</dbReference>
<evidence type="ECO:0000259" key="8">
    <source>
        <dbReference type="Pfam" id="PF11699"/>
    </source>
</evidence>
<dbReference type="Proteomes" id="UP000594364">
    <property type="component" value="Chromosome 4"/>
</dbReference>
<evidence type="ECO:0000313" key="11">
    <source>
        <dbReference type="Proteomes" id="UP000594364"/>
    </source>
</evidence>
<feature type="domain" description="Mif2/CENP-C cupin" evidence="8">
    <location>
        <begin position="529"/>
        <end position="613"/>
    </location>
</feature>
<name>A0A7S9KV21_EPIFF</name>
<feature type="region of interest" description="Disordered" evidence="7">
    <location>
        <begin position="438"/>
        <end position="457"/>
    </location>
</feature>
<accession>A0A7S9KV21</accession>
<evidence type="ECO:0000256" key="5">
    <source>
        <dbReference type="ARBA" id="ARBA00057947"/>
    </source>
</evidence>
<dbReference type="Pfam" id="PF11699">
    <property type="entry name" value="CENP-C_C"/>
    <property type="match status" value="1"/>
</dbReference>
<evidence type="ECO:0000256" key="2">
    <source>
        <dbReference type="ARBA" id="ARBA00010291"/>
    </source>
</evidence>
<evidence type="ECO:0000259" key="9">
    <source>
        <dbReference type="Pfam" id="PF15624"/>
    </source>
</evidence>
<gene>
    <name evidence="10" type="ORF">C2857_004670</name>
</gene>
<feature type="compositionally biased region" description="Basic and acidic residues" evidence="7">
    <location>
        <begin position="353"/>
        <end position="364"/>
    </location>
</feature>
<dbReference type="PANTHER" id="PTHR16684">
    <property type="entry name" value="CENTROMERE PROTEIN C"/>
    <property type="match status" value="1"/>
</dbReference>
<dbReference type="OrthoDB" id="1939643at2759"/>
<dbReference type="InterPro" id="IPR025974">
    <property type="entry name" value="Mif2/CENP-C_cupin"/>
</dbReference>
<dbReference type="GO" id="GO:0051455">
    <property type="term" value="P:spindle attachment to meiosis I kinetochore"/>
    <property type="evidence" value="ECO:0007669"/>
    <property type="project" value="TreeGrafter"/>
</dbReference>
<evidence type="ECO:0000256" key="4">
    <source>
        <dbReference type="ARBA" id="ARBA00023242"/>
    </source>
</evidence>
<evidence type="ECO:0000256" key="3">
    <source>
        <dbReference type="ARBA" id="ARBA00023125"/>
    </source>
</evidence>
<reference evidence="10 11" key="1">
    <citation type="journal article" date="2018" name="PLoS Genet.">
        <title>Repeat elements organise 3D genome structure and mediate transcription in the filamentous fungus Epichloe festucae.</title>
        <authorList>
            <person name="Winter D.J."/>
            <person name="Ganley A.R.D."/>
            <person name="Young C.A."/>
            <person name="Liachko I."/>
            <person name="Schardl C.L."/>
            <person name="Dupont P.Y."/>
            <person name="Berry D."/>
            <person name="Ram A."/>
            <person name="Scott B."/>
            <person name="Cox M.P."/>
        </authorList>
    </citation>
    <scope>NUCLEOTIDE SEQUENCE [LARGE SCALE GENOMIC DNA]</scope>
    <source>
        <strain evidence="10 11">Fl1</strain>
    </source>
</reference>
<dbReference type="EMBL" id="CP031388">
    <property type="protein sequence ID" value="QPH06293.1"/>
    <property type="molecule type" value="Genomic_DNA"/>
</dbReference>
<evidence type="ECO:0000256" key="1">
    <source>
        <dbReference type="ARBA" id="ARBA00004123"/>
    </source>
</evidence>
<dbReference type="AlphaFoldDB" id="A0A7S9KV21"/>
<dbReference type="GO" id="GO:0051315">
    <property type="term" value="P:attachment of mitotic spindle microtubules to kinetochore"/>
    <property type="evidence" value="ECO:0007669"/>
    <property type="project" value="TreeGrafter"/>
</dbReference>
<keyword evidence="11" id="KW-1185">Reference proteome</keyword>
<keyword evidence="4" id="KW-0539">Nucleus</keyword>
<feature type="domain" description="Mif2 N-terminal" evidence="9">
    <location>
        <begin position="15"/>
        <end position="140"/>
    </location>
</feature>
<feature type="region of interest" description="Disordered" evidence="7">
    <location>
        <begin position="1"/>
        <end position="131"/>
    </location>
</feature>
<dbReference type="FunFam" id="2.60.120.10:FF:000033">
    <property type="entry name" value="Centromere protein C 1"/>
    <property type="match status" value="1"/>
</dbReference>
<protein>
    <recommendedName>
        <fullName evidence="6">CENP-C homolog</fullName>
    </recommendedName>
</protein>
<comment type="subcellular location">
    <subcellularLocation>
        <location evidence="1">Nucleus</location>
    </subcellularLocation>
</comment>
<feature type="compositionally biased region" description="Acidic residues" evidence="7">
    <location>
        <begin position="365"/>
        <end position="380"/>
    </location>
</feature>
<dbReference type="PANTHER" id="PTHR16684:SF11">
    <property type="entry name" value="CENTROMERE PROTEIN C"/>
    <property type="match status" value="1"/>
</dbReference>
<dbReference type="InterPro" id="IPR028929">
    <property type="entry name" value="Mif2_N"/>
</dbReference>
<feature type="compositionally biased region" description="Low complexity" evidence="7">
    <location>
        <begin position="245"/>
        <end position="268"/>
    </location>
</feature>
<dbReference type="GO" id="GO:0051382">
    <property type="term" value="P:kinetochore assembly"/>
    <property type="evidence" value="ECO:0007669"/>
    <property type="project" value="InterPro"/>
</dbReference>
<dbReference type="CDD" id="cd06993">
    <property type="entry name" value="cupin_CENP-C_C"/>
    <property type="match status" value="1"/>
</dbReference>
<feature type="compositionally biased region" description="Basic and acidic residues" evidence="7">
    <location>
        <begin position="148"/>
        <end position="159"/>
    </location>
</feature>
<proteinExistence type="inferred from homology"/>
<dbReference type="GO" id="GO:0005634">
    <property type="term" value="C:nucleus"/>
    <property type="evidence" value="ECO:0007669"/>
    <property type="project" value="UniProtKB-SubCell"/>
</dbReference>
<evidence type="ECO:0000256" key="7">
    <source>
        <dbReference type="SAM" id="MobiDB-lite"/>
    </source>
</evidence>
<feature type="compositionally biased region" description="Polar residues" evidence="7">
    <location>
        <begin position="400"/>
        <end position="409"/>
    </location>
</feature>
<evidence type="ECO:0000313" key="10">
    <source>
        <dbReference type="EMBL" id="QPH06293.1"/>
    </source>
</evidence>
<dbReference type="Pfam" id="PF15624">
    <property type="entry name" value="Mif2_N"/>
    <property type="match status" value="1"/>
</dbReference>
<dbReference type="SUPFAM" id="SSF51182">
    <property type="entry name" value="RmlC-like cupins"/>
    <property type="match status" value="1"/>
</dbReference>
<organism evidence="10 11">
    <name type="scientific">Epichloe festucae (strain Fl1)</name>
    <dbReference type="NCBI Taxonomy" id="877507"/>
    <lineage>
        <taxon>Eukaryota</taxon>
        <taxon>Fungi</taxon>
        <taxon>Dikarya</taxon>
        <taxon>Ascomycota</taxon>
        <taxon>Pezizomycotina</taxon>
        <taxon>Sordariomycetes</taxon>
        <taxon>Hypocreomycetidae</taxon>
        <taxon>Hypocreales</taxon>
        <taxon>Clavicipitaceae</taxon>
        <taxon>Epichloe</taxon>
    </lineage>
</organism>
<dbReference type="InterPro" id="IPR014710">
    <property type="entry name" value="RmlC-like_jellyroll"/>
</dbReference>